<dbReference type="GO" id="GO:0009231">
    <property type="term" value="P:riboflavin biosynthetic process"/>
    <property type="evidence" value="ECO:0007669"/>
    <property type="project" value="TreeGrafter"/>
</dbReference>
<evidence type="ECO:0000313" key="7">
    <source>
        <dbReference type="Proteomes" id="UP001139409"/>
    </source>
</evidence>
<dbReference type="Proteomes" id="UP001139409">
    <property type="component" value="Unassembled WGS sequence"/>
</dbReference>
<accession>A0A9X1HYU2</accession>
<keyword evidence="7" id="KW-1185">Reference proteome</keyword>
<evidence type="ECO:0000256" key="2">
    <source>
        <dbReference type="ARBA" id="ARBA00022723"/>
    </source>
</evidence>
<dbReference type="GO" id="GO:0046872">
    <property type="term" value="F:metal ion binding"/>
    <property type="evidence" value="ECO:0007669"/>
    <property type="project" value="UniProtKB-KW"/>
</dbReference>
<name>A0A9X1HYU2_9BACT</name>
<keyword evidence="4" id="KW-0862">Zinc</keyword>
<dbReference type="InterPro" id="IPR024087">
    <property type="entry name" value="Creatininase-like_sf"/>
</dbReference>
<dbReference type="GO" id="GO:0016811">
    <property type="term" value="F:hydrolase activity, acting on carbon-nitrogen (but not peptide) bonds, in linear amides"/>
    <property type="evidence" value="ECO:0007669"/>
    <property type="project" value="TreeGrafter"/>
</dbReference>
<evidence type="ECO:0000256" key="3">
    <source>
        <dbReference type="ARBA" id="ARBA00022801"/>
    </source>
</evidence>
<sequence>MRPYILAETNWKALKNESFDLAVLPWGATEAHNYHMPYGTDIIEADHIAAESARIAWENGAKVIVLPTIPFGVNTGQSDIYLDINMNPSTQMAILDDIISVLDRQGIHKFMILNSHGGNDFKTMLRELGLKFPDMFLCATNWFRIPGKYDYFDNEGDHADEMETSLILHFRPDLVLPRNEWGDGAERKSKIKAFQEGWAWRERPWSKITADTGVGDPSLASKEKGARYFEYVTLKMASFMEEVCRINPEELYE</sequence>
<gene>
    <name evidence="6" type="ORF">LDX50_30345</name>
</gene>
<proteinExistence type="inferred from homology"/>
<evidence type="ECO:0000256" key="1">
    <source>
        <dbReference type="ARBA" id="ARBA00001947"/>
    </source>
</evidence>
<comment type="similarity">
    <text evidence="5">Belongs to the creatininase superfamily.</text>
</comment>
<protein>
    <submittedName>
        <fullName evidence="6">Creatininase family protein</fullName>
    </submittedName>
</protein>
<dbReference type="RefSeq" id="WP_225700095.1">
    <property type="nucleotide sequence ID" value="NZ_JAIXNE010000011.1"/>
</dbReference>
<dbReference type="InterPro" id="IPR003785">
    <property type="entry name" value="Creatininase/forma_Hydrolase"/>
</dbReference>
<organism evidence="6 7">
    <name type="scientific">Fulvivirga sedimenti</name>
    <dbReference type="NCBI Taxonomy" id="2879465"/>
    <lineage>
        <taxon>Bacteria</taxon>
        <taxon>Pseudomonadati</taxon>
        <taxon>Bacteroidota</taxon>
        <taxon>Cytophagia</taxon>
        <taxon>Cytophagales</taxon>
        <taxon>Fulvivirgaceae</taxon>
        <taxon>Fulvivirga</taxon>
    </lineage>
</organism>
<comment type="cofactor">
    <cofactor evidence="1">
        <name>Zn(2+)</name>
        <dbReference type="ChEBI" id="CHEBI:29105"/>
    </cofactor>
</comment>
<evidence type="ECO:0000256" key="4">
    <source>
        <dbReference type="ARBA" id="ARBA00022833"/>
    </source>
</evidence>
<dbReference type="PANTHER" id="PTHR35005">
    <property type="entry name" value="3-DEHYDRO-SCYLLO-INOSOSE HYDROLASE"/>
    <property type="match status" value="1"/>
</dbReference>
<dbReference type="SUPFAM" id="SSF102215">
    <property type="entry name" value="Creatininase"/>
    <property type="match status" value="1"/>
</dbReference>
<dbReference type="Gene3D" id="3.40.50.10310">
    <property type="entry name" value="Creatininase"/>
    <property type="match status" value="1"/>
</dbReference>
<comment type="caution">
    <text evidence="6">The sequence shown here is derived from an EMBL/GenBank/DDBJ whole genome shotgun (WGS) entry which is preliminary data.</text>
</comment>
<dbReference type="PANTHER" id="PTHR35005:SF1">
    <property type="entry name" value="2-AMINO-5-FORMYLAMINO-6-RIBOSYLAMINOPYRIMIDIN-4(3H)-ONE 5'-MONOPHOSPHATE DEFORMYLASE"/>
    <property type="match status" value="1"/>
</dbReference>
<dbReference type="Pfam" id="PF02633">
    <property type="entry name" value="Creatininase"/>
    <property type="match status" value="1"/>
</dbReference>
<keyword evidence="2" id="KW-0479">Metal-binding</keyword>
<dbReference type="EMBL" id="JAIXNE010000011">
    <property type="protein sequence ID" value="MCA6079212.1"/>
    <property type="molecule type" value="Genomic_DNA"/>
</dbReference>
<evidence type="ECO:0000256" key="5">
    <source>
        <dbReference type="ARBA" id="ARBA00024029"/>
    </source>
</evidence>
<keyword evidence="3" id="KW-0378">Hydrolase</keyword>
<reference evidence="6" key="1">
    <citation type="submission" date="2021-09" db="EMBL/GenBank/DDBJ databases">
        <title>Fulvivirga sp. isolated from coastal sediment.</title>
        <authorList>
            <person name="Yu H."/>
        </authorList>
    </citation>
    <scope>NUCLEOTIDE SEQUENCE</scope>
    <source>
        <strain evidence="6">1062</strain>
    </source>
</reference>
<evidence type="ECO:0000313" key="6">
    <source>
        <dbReference type="EMBL" id="MCA6079212.1"/>
    </source>
</evidence>
<dbReference type="AlphaFoldDB" id="A0A9X1HYU2"/>